<gene>
    <name evidence="2" type="ORF">ES332_A06G210700v1</name>
</gene>
<name>A0A5D2Q6V9_GOSTO</name>
<evidence type="ECO:0000313" key="2">
    <source>
        <dbReference type="EMBL" id="TYI24108.1"/>
    </source>
</evidence>
<sequence>MVSSFLALSHSPLARSPDHHRPPRTVAEKTKKVTVQLGGRWGGTEAASEVSKGKCGWWQKIS</sequence>
<dbReference type="EMBL" id="CM017615">
    <property type="protein sequence ID" value="TYI24108.1"/>
    <property type="molecule type" value="Genomic_DNA"/>
</dbReference>
<reference evidence="2 3" key="1">
    <citation type="submission" date="2019-07" db="EMBL/GenBank/DDBJ databases">
        <title>WGS assembly of Gossypium tomentosum.</title>
        <authorList>
            <person name="Chen Z.J."/>
            <person name="Sreedasyam A."/>
            <person name="Ando A."/>
            <person name="Song Q."/>
            <person name="De L."/>
            <person name="Hulse-Kemp A."/>
            <person name="Ding M."/>
            <person name="Ye W."/>
            <person name="Kirkbride R."/>
            <person name="Jenkins J."/>
            <person name="Plott C."/>
            <person name="Lovell J."/>
            <person name="Lin Y.-M."/>
            <person name="Vaughn R."/>
            <person name="Liu B."/>
            <person name="Li W."/>
            <person name="Simpson S."/>
            <person name="Scheffler B."/>
            <person name="Saski C."/>
            <person name="Grover C."/>
            <person name="Hu G."/>
            <person name="Conover J."/>
            <person name="Carlson J."/>
            <person name="Shu S."/>
            <person name="Boston L."/>
            <person name="Williams M."/>
            <person name="Peterson D."/>
            <person name="Mcgee K."/>
            <person name="Jones D."/>
            <person name="Wendel J."/>
            <person name="Stelly D."/>
            <person name="Grimwood J."/>
            <person name="Schmutz J."/>
        </authorList>
    </citation>
    <scope>NUCLEOTIDE SEQUENCE [LARGE SCALE GENOMIC DNA]</scope>
    <source>
        <strain evidence="2">7179.01</strain>
    </source>
</reference>
<proteinExistence type="predicted"/>
<feature type="region of interest" description="Disordered" evidence="1">
    <location>
        <begin position="1"/>
        <end position="30"/>
    </location>
</feature>
<protein>
    <submittedName>
        <fullName evidence="2">Uncharacterized protein</fullName>
    </submittedName>
</protein>
<keyword evidence="3" id="KW-1185">Reference proteome</keyword>
<feature type="compositionally biased region" description="Basic and acidic residues" evidence="1">
    <location>
        <begin position="16"/>
        <end position="30"/>
    </location>
</feature>
<evidence type="ECO:0000313" key="3">
    <source>
        <dbReference type="Proteomes" id="UP000322667"/>
    </source>
</evidence>
<evidence type="ECO:0000256" key="1">
    <source>
        <dbReference type="SAM" id="MobiDB-lite"/>
    </source>
</evidence>
<organism evidence="2 3">
    <name type="scientific">Gossypium tomentosum</name>
    <name type="common">Hawaiian cotton</name>
    <name type="synonym">Gossypium sandvicense</name>
    <dbReference type="NCBI Taxonomy" id="34277"/>
    <lineage>
        <taxon>Eukaryota</taxon>
        <taxon>Viridiplantae</taxon>
        <taxon>Streptophyta</taxon>
        <taxon>Embryophyta</taxon>
        <taxon>Tracheophyta</taxon>
        <taxon>Spermatophyta</taxon>
        <taxon>Magnoliopsida</taxon>
        <taxon>eudicotyledons</taxon>
        <taxon>Gunneridae</taxon>
        <taxon>Pentapetalae</taxon>
        <taxon>rosids</taxon>
        <taxon>malvids</taxon>
        <taxon>Malvales</taxon>
        <taxon>Malvaceae</taxon>
        <taxon>Malvoideae</taxon>
        <taxon>Gossypium</taxon>
    </lineage>
</organism>
<dbReference type="Proteomes" id="UP000322667">
    <property type="component" value="Chromosome A06"/>
</dbReference>
<dbReference type="AlphaFoldDB" id="A0A5D2Q6V9"/>
<accession>A0A5D2Q6V9</accession>